<name>A0A7I7WN05_MYCGU</name>
<evidence type="ECO:0000313" key="2">
    <source>
        <dbReference type="EMBL" id="BBZ17248.1"/>
    </source>
</evidence>
<dbReference type="Proteomes" id="UP000466187">
    <property type="component" value="Chromosome"/>
</dbReference>
<reference evidence="2 3" key="1">
    <citation type="journal article" date="2019" name="Emerg. Microbes Infect.">
        <title>Comprehensive subspecies identification of 175 nontuberculous mycobacteria species based on 7547 genomic profiles.</title>
        <authorList>
            <person name="Matsumoto Y."/>
            <person name="Kinjo T."/>
            <person name="Motooka D."/>
            <person name="Nabeya D."/>
            <person name="Jung N."/>
            <person name="Uechi K."/>
            <person name="Horii T."/>
            <person name="Iida T."/>
            <person name="Fujita J."/>
            <person name="Nakamura S."/>
        </authorList>
    </citation>
    <scope>NUCLEOTIDE SEQUENCE [LARGE SCALE GENOMIC DNA]</scope>
    <source>
        <strain evidence="2 3">JCM 12688</strain>
    </source>
</reference>
<feature type="region of interest" description="Disordered" evidence="1">
    <location>
        <begin position="1"/>
        <end position="21"/>
    </location>
</feature>
<gene>
    <name evidence="2" type="ORF">MGAD_15830</name>
</gene>
<evidence type="ECO:0000256" key="1">
    <source>
        <dbReference type="SAM" id="MobiDB-lite"/>
    </source>
</evidence>
<organism evidence="2 3">
    <name type="scientific">Mycolicibacterium gadium</name>
    <name type="common">Mycobacterium gadium</name>
    <dbReference type="NCBI Taxonomy" id="1794"/>
    <lineage>
        <taxon>Bacteria</taxon>
        <taxon>Bacillati</taxon>
        <taxon>Actinomycetota</taxon>
        <taxon>Actinomycetes</taxon>
        <taxon>Mycobacteriales</taxon>
        <taxon>Mycobacteriaceae</taxon>
        <taxon>Mycolicibacterium</taxon>
    </lineage>
</organism>
<proteinExistence type="predicted"/>
<sequence>MLKDRDDNVFGGLRPAQAGSDRGDSVLGTLGALVDVEERAAVDVRSNVRDDRSRAII</sequence>
<protein>
    <submittedName>
        <fullName evidence="2">Uncharacterized protein</fullName>
    </submittedName>
</protein>
<evidence type="ECO:0000313" key="3">
    <source>
        <dbReference type="Proteomes" id="UP000466187"/>
    </source>
</evidence>
<accession>A0A7I7WN05</accession>
<dbReference type="AlphaFoldDB" id="A0A7I7WN05"/>
<dbReference type="EMBL" id="AP022608">
    <property type="protein sequence ID" value="BBZ17248.1"/>
    <property type="molecule type" value="Genomic_DNA"/>
</dbReference>
<dbReference type="KEGG" id="mgad:MGAD_15830"/>